<evidence type="ECO:0000313" key="1">
    <source>
        <dbReference type="EMBL" id="KKL89150.1"/>
    </source>
</evidence>
<proteinExistence type="predicted"/>
<name>A0A0F9I5R1_9ZZZZ</name>
<comment type="caution">
    <text evidence="1">The sequence shown here is derived from an EMBL/GenBank/DDBJ whole genome shotgun (WGS) entry which is preliminary data.</text>
</comment>
<protein>
    <submittedName>
        <fullName evidence="1">Uncharacterized protein</fullName>
    </submittedName>
</protein>
<reference evidence="1" key="1">
    <citation type="journal article" date="2015" name="Nature">
        <title>Complex archaea that bridge the gap between prokaryotes and eukaryotes.</title>
        <authorList>
            <person name="Spang A."/>
            <person name="Saw J.H."/>
            <person name="Jorgensen S.L."/>
            <person name="Zaremba-Niedzwiedzka K."/>
            <person name="Martijn J."/>
            <person name="Lind A.E."/>
            <person name="van Eijk R."/>
            <person name="Schleper C."/>
            <person name="Guy L."/>
            <person name="Ettema T.J."/>
        </authorList>
    </citation>
    <scope>NUCLEOTIDE SEQUENCE</scope>
</reference>
<sequence length="59" mass="6824">MPELDTLINYWKNTLFHQGYLMETTTQYLVAETIRQLDCLKTLYPDGRHAPDLPKPGGD</sequence>
<organism evidence="1">
    <name type="scientific">marine sediment metagenome</name>
    <dbReference type="NCBI Taxonomy" id="412755"/>
    <lineage>
        <taxon>unclassified sequences</taxon>
        <taxon>metagenomes</taxon>
        <taxon>ecological metagenomes</taxon>
    </lineage>
</organism>
<gene>
    <name evidence="1" type="ORF">LCGC14_1917590</name>
</gene>
<dbReference type="EMBL" id="LAZR01020368">
    <property type="protein sequence ID" value="KKL89150.1"/>
    <property type="molecule type" value="Genomic_DNA"/>
</dbReference>
<dbReference type="AlphaFoldDB" id="A0A0F9I5R1"/>
<accession>A0A0F9I5R1</accession>